<gene>
    <name evidence="2" type="ORF">PGH07_03110</name>
</gene>
<dbReference type="EMBL" id="JAQIBD010000001">
    <property type="protein sequence ID" value="MDM5271155.1"/>
    <property type="molecule type" value="Genomic_DNA"/>
</dbReference>
<evidence type="ECO:0000259" key="1">
    <source>
        <dbReference type="SMART" id="SM00881"/>
    </source>
</evidence>
<proteinExistence type="predicted"/>
<evidence type="ECO:0000313" key="3">
    <source>
        <dbReference type="Proteomes" id="UP001169069"/>
    </source>
</evidence>
<dbReference type="SUPFAM" id="SSF51735">
    <property type="entry name" value="NAD(P)-binding Rossmann-fold domains"/>
    <property type="match status" value="1"/>
</dbReference>
<accession>A0ABT7QWE7</accession>
<keyword evidence="3" id="KW-1185">Reference proteome</keyword>
<organism evidence="2 3">
    <name type="scientific">Sulfurovum zhangzhouensis</name>
    <dbReference type="NCBI Taxonomy" id="3019067"/>
    <lineage>
        <taxon>Bacteria</taxon>
        <taxon>Pseudomonadati</taxon>
        <taxon>Campylobacterota</taxon>
        <taxon>Epsilonproteobacteria</taxon>
        <taxon>Campylobacterales</taxon>
        <taxon>Sulfurovaceae</taxon>
        <taxon>Sulfurovum</taxon>
    </lineage>
</organism>
<protein>
    <submittedName>
        <fullName evidence="2">CoA-binding protein</fullName>
    </submittedName>
</protein>
<dbReference type="Proteomes" id="UP001169069">
    <property type="component" value="Unassembled WGS sequence"/>
</dbReference>
<dbReference type="RefSeq" id="WP_289412474.1">
    <property type="nucleotide sequence ID" value="NZ_JAQIBD010000001.1"/>
</dbReference>
<dbReference type="InterPro" id="IPR003781">
    <property type="entry name" value="CoA-bd"/>
</dbReference>
<dbReference type="Pfam" id="PF13380">
    <property type="entry name" value="CoA_binding_2"/>
    <property type="match status" value="1"/>
</dbReference>
<comment type="caution">
    <text evidence="2">The sequence shown here is derived from an EMBL/GenBank/DDBJ whole genome shotgun (WGS) entry which is preliminary data.</text>
</comment>
<name>A0ABT7QWE7_9BACT</name>
<dbReference type="SMART" id="SM00881">
    <property type="entry name" value="CoA_binding"/>
    <property type="match status" value="1"/>
</dbReference>
<reference evidence="2" key="1">
    <citation type="submission" date="2023-01" db="EMBL/GenBank/DDBJ databases">
        <title>Sulfurovum sp. zt1-1 genome assembly.</title>
        <authorList>
            <person name="Wang J."/>
        </authorList>
    </citation>
    <scope>NUCLEOTIDE SEQUENCE</scope>
    <source>
        <strain evidence="2">Zt1-1</strain>
    </source>
</reference>
<dbReference type="Gene3D" id="3.40.50.720">
    <property type="entry name" value="NAD(P)-binding Rossmann-like Domain"/>
    <property type="match status" value="1"/>
</dbReference>
<dbReference type="PANTHER" id="PTHR33303:SF2">
    <property type="entry name" value="COA-BINDING DOMAIN-CONTAINING PROTEIN"/>
    <property type="match status" value="1"/>
</dbReference>
<sequence>MECEFPTVNSNREEMKEIFENTKTIAILGLSPDASKASNMVARYLQNAGYKIVPVYPKEDEILGEKVYRSLAEIPFEIDMVDIFRKPDAFEAIADACIKRGDVKVFWGQLGLVNNAAAQKAKDAGMKVVQNYCTKIEHMMLTIDEIAY</sequence>
<feature type="domain" description="CoA-binding" evidence="1">
    <location>
        <begin position="18"/>
        <end position="112"/>
    </location>
</feature>
<evidence type="ECO:0000313" key="2">
    <source>
        <dbReference type="EMBL" id="MDM5271155.1"/>
    </source>
</evidence>
<dbReference type="InterPro" id="IPR036291">
    <property type="entry name" value="NAD(P)-bd_dom_sf"/>
</dbReference>
<dbReference type="PANTHER" id="PTHR33303">
    <property type="entry name" value="CYTOPLASMIC PROTEIN-RELATED"/>
    <property type="match status" value="1"/>
</dbReference>